<name>A0ACC2H1J1_DALPE</name>
<keyword evidence="2" id="KW-1185">Reference proteome</keyword>
<evidence type="ECO:0000313" key="2">
    <source>
        <dbReference type="Proteomes" id="UP001157502"/>
    </source>
</evidence>
<reference evidence="1" key="1">
    <citation type="submission" date="2021-05" db="EMBL/GenBank/DDBJ databases">
        <authorList>
            <person name="Pan Q."/>
            <person name="Jouanno E."/>
            <person name="Zahm M."/>
            <person name="Klopp C."/>
            <person name="Cabau C."/>
            <person name="Louis A."/>
            <person name="Berthelot C."/>
            <person name="Parey E."/>
            <person name="Roest Crollius H."/>
            <person name="Montfort J."/>
            <person name="Robinson-Rechavi M."/>
            <person name="Bouchez O."/>
            <person name="Lampietro C."/>
            <person name="Lopez Roques C."/>
            <person name="Donnadieu C."/>
            <person name="Postlethwait J."/>
            <person name="Bobe J."/>
            <person name="Dillon D."/>
            <person name="Chandos A."/>
            <person name="von Hippel F."/>
            <person name="Guiguen Y."/>
        </authorList>
    </citation>
    <scope>NUCLEOTIDE SEQUENCE</scope>
    <source>
        <strain evidence="1">YG-Jan2019</strain>
    </source>
</reference>
<proteinExistence type="predicted"/>
<comment type="caution">
    <text evidence="1">The sequence shown here is derived from an EMBL/GenBank/DDBJ whole genome shotgun (WGS) entry which is preliminary data.</text>
</comment>
<dbReference type="Proteomes" id="UP001157502">
    <property type="component" value="Chromosome 6"/>
</dbReference>
<sequence>MEPFQLDLFRGVVLGVTRNQFGDALSSTNTLCLTSWAWPGSENYDHISPALSHFYQVEREFTRSQTPTPCAWPRDSVGKSLDDEAVASRRTPTLGHRRHGAGSK</sequence>
<dbReference type="EMBL" id="CM055733">
    <property type="protein sequence ID" value="KAJ8009814.1"/>
    <property type="molecule type" value="Genomic_DNA"/>
</dbReference>
<organism evidence="1 2">
    <name type="scientific">Dallia pectoralis</name>
    <name type="common">Alaska blackfish</name>
    <dbReference type="NCBI Taxonomy" id="75939"/>
    <lineage>
        <taxon>Eukaryota</taxon>
        <taxon>Metazoa</taxon>
        <taxon>Chordata</taxon>
        <taxon>Craniata</taxon>
        <taxon>Vertebrata</taxon>
        <taxon>Euteleostomi</taxon>
        <taxon>Actinopterygii</taxon>
        <taxon>Neopterygii</taxon>
        <taxon>Teleostei</taxon>
        <taxon>Protacanthopterygii</taxon>
        <taxon>Esociformes</taxon>
        <taxon>Umbridae</taxon>
        <taxon>Dallia</taxon>
    </lineage>
</organism>
<gene>
    <name evidence="1" type="ORF">DPEC_G00068110</name>
</gene>
<protein>
    <submittedName>
        <fullName evidence="1">Uncharacterized protein</fullName>
    </submittedName>
</protein>
<accession>A0ACC2H1J1</accession>
<evidence type="ECO:0000313" key="1">
    <source>
        <dbReference type="EMBL" id="KAJ8009814.1"/>
    </source>
</evidence>